<dbReference type="Proteomes" id="UP001172386">
    <property type="component" value="Unassembled WGS sequence"/>
</dbReference>
<keyword evidence="1" id="KW-0560">Oxidoreductase</keyword>
<sequence length="325" mass="36018">MKNHSRRSDYLAAAVAVDLRRIDRRTEIVRRQPHNNDISFGPITNHTPVAGIEVNMLQPRMNAFTSSREASLTTLATALNHLSLCSRHAPPHSQVQAVFVRHASHAAQGRANGPKDSAGRRLGAKKTASQYVIPGNIIFKQRGTKWFAGENVGIGKDHTIYSKVYGYVRYYRNPAVHPKRRYIGVALEKEGSGSQLPTPPNAPTRRRLGMYALPIKDAHPSNQQATDAAFLKAHMADETERPKSVPTPPAAGPSAPLALRRGGFGMANFEIGRAAERAGKVVDEFDRKDRWRAWRVRAAKVKVKMMNRAARATRKTKGRKSSKKV</sequence>
<name>A0ACC3AG53_9EURO</name>
<evidence type="ECO:0000313" key="2">
    <source>
        <dbReference type="Proteomes" id="UP001172386"/>
    </source>
</evidence>
<comment type="caution">
    <text evidence="1">The sequence shown here is derived from an EMBL/GenBank/DDBJ whole genome shotgun (WGS) entry which is preliminary data.</text>
</comment>
<keyword evidence="1" id="KW-0689">Ribosomal protein</keyword>
<dbReference type="EC" id="1.1.1.41" evidence="1"/>
<keyword evidence="2" id="KW-1185">Reference proteome</keyword>
<dbReference type="EMBL" id="JAPDRQ010000021">
    <property type="protein sequence ID" value="KAJ9661659.1"/>
    <property type="molecule type" value="Genomic_DNA"/>
</dbReference>
<organism evidence="1 2">
    <name type="scientific">Neophaeococcomyces mojaviensis</name>
    <dbReference type="NCBI Taxonomy" id="3383035"/>
    <lineage>
        <taxon>Eukaryota</taxon>
        <taxon>Fungi</taxon>
        <taxon>Dikarya</taxon>
        <taxon>Ascomycota</taxon>
        <taxon>Pezizomycotina</taxon>
        <taxon>Eurotiomycetes</taxon>
        <taxon>Chaetothyriomycetidae</taxon>
        <taxon>Chaetothyriales</taxon>
        <taxon>Chaetothyriales incertae sedis</taxon>
        <taxon>Neophaeococcomyces</taxon>
    </lineage>
</organism>
<protein>
    <submittedName>
        <fullName evidence="1">54S ribosomal protein L2 mitochondrial</fullName>
        <ecNumber evidence="1">1.1.1.41</ecNumber>
    </submittedName>
</protein>
<proteinExistence type="predicted"/>
<gene>
    <name evidence="1" type="primary">MRPL2</name>
    <name evidence="1" type="ORF">H2198_001835</name>
</gene>
<accession>A0ACC3AG53</accession>
<reference evidence="1" key="1">
    <citation type="submission" date="2022-10" db="EMBL/GenBank/DDBJ databases">
        <title>Culturing micro-colonial fungi from biological soil crusts in the Mojave desert and describing Neophaeococcomyces mojavensis, and introducing the new genera and species Taxawa tesnikishii.</title>
        <authorList>
            <person name="Kurbessoian T."/>
            <person name="Stajich J.E."/>
        </authorList>
    </citation>
    <scope>NUCLEOTIDE SEQUENCE</scope>
    <source>
        <strain evidence="1">JES_112</strain>
    </source>
</reference>
<keyword evidence="1" id="KW-0687">Ribonucleoprotein</keyword>
<evidence type="ECO:0000313" key="1">
    <source>
        <dbReference type="EMBL" id="KAJ9661659.1"/>
    </source>
</evidence>